<evidence type="ECO:0000313" key="4">
    <source>
        <dbReference type="Proteomes" id="UP000683925"/>
    </source>
</evidence>
<dbReference type="GO" id="GO:0005634">
    <property type="term" value="C:nucleus"/>
    <property type="evidence" value="ECO:0007669"/>
    <property type="project" value="UniProtKB-SubCell"/>
</dbReference>
<dbReference type="GO" id="GO:0051604">
    <property type="term" value="P:protein maturation"/>
    <property type="evidence" value="ECO:0007669"/>
    <property type="project" value="UniProtKB-UniRule"/>
</dbReference>
<dbReference type="GO" id="GO:0016226">
    <property type="term" value="P:iron-sulfur cluster assembly"/>
    <property type="evidence" value="ECO:0007669"/>
    <property type="project" value="UniProtKB-UniRule"/>
</dbReference>
<comment type="similarity">
    <text evidence="1">Belongs to the MET18/MMS19 family.</text>
</comment>
<proteinExistence type="inferred from homology"/>
<keyword evidence="4" id="KW-1185">Reference proteome</keyword>
<comment type="subcellular location">
    <subcellularLocation>
        <location evidence="1">Nucleus</location>
    </subcellularLocation>
</comment>
<dbReference type="Pfam" id="PF14500">
    <property type="entry name" value="MMS19_N"/>
    <property type="match status" value="1"/>
</dbReference>
<sequence length="834" mass="98975">MLNVLKQLQNEMTSKDDSVRAKATHKFREELEQLTVNQEESEFLIEFFLHKLSDPQSLLDTTYILLKLSKSSKSIHPSLLKMIQNKQIIIPTFSREARINFYQIFLAFPITFELASIILQSIIGEKDPRNILVAFQLCDAILQEKNIGTQYKREIFEFLDCYYPIEFNEKADPRFQIKKVEIEHILNKCLFSEVLLNDSILLLQDKIVSAYDRAQGSALKSVMWIIKNQNKITPQQIEEIYESIQKLAEQVIMDDDVIQLIPFTLIEICNNERFQKVKSKIKTISLKTLEEIPATQQGFIYFNFLKLLVQNHTETIFRDIVQIFNKKFDTKNINVTQKRLENVISTIAEYKKYNRDFISELDNNQKSLLYDKLQSGINHKMQNVFILTLKCLADIMKYYQDQQKDLELYLYNQINNRELIEQQCILDYFAKNGIVDIKQYQQLLTFWSDNNQLLYDYSLTSSLYNIQDYFSQFTLGLINNQNYQIKSEQISALKGYLDNNSISNQIRQDQAQLVINHIYNPLNKNRNNKLIKQLIQFMLKQFALYQNIIKQITIDFVLRLEDEYIYYYIPLMEQELNENLIQPILDIIYKQDFKQRDVQITNRKYAYKFIYICLSKCQKELNLDFPSLSTMETLFNDYQLNQLQLYIVLLRQQMLFNNQKALEKLKEISQSHPQLMSQIIKHKDLENKTFLQKSIGEMIKQLNHKQTINYLINQVDEEFIAELANPEMLQIIIEHFNDTKIDKLKQLALIVNWCPLLKVKVIEQLAKIETNEIKVLYTLINIVMNNFEEAKYNLDLYNTGINLFKRYLNYPKRVVRQAAQEAINEWCIVFFKGL</sequence>
<feature type="domain" description="MMS19 N-terminal" evidence="2">
    <location>
        <begin position="6"/>
        <end position="244"/>
    </location>
</feature>
<dbReference type="EMBL" id="CAJJDP010000029">
    <property type="protein sequence ID" value="CAD8154239.1"/>
    <property type="molecule type" value="Genomic_DNA"/>
</dbReference>
<evidence type="ECO:0000256" key="1">
    <source>
        <dbReference type="RuleBase" id="RU367072"/>
    </source>
</evidence>
<dbReference type="AlphaFoldDB" id="A0A8S1TTC9"/>
<reference evidence="3" key="1">
    <citation type="submission" date="2021-01" db="EMBL/GenBank/DDBJ databases">
        <authorList>
            <consortium name="Genoscope - CEA"/>
            <person name="William W."/>
        </authorList>
    </citation>
    <scope>NUCLEOTIDE SEQUENCE</scope>
</reference>
<dbReference type="PANTHER" id="PTHR12891">
    <property type="entry name" value="DNA REPAIR/TRANSCRIPTION PROTEIN MET18/MMS19"/>
    <property type="match status" value="1"/>
</dbReference>
<dbReference type="InterPro" id="IPR039920">
    <property type="entry name" value="MMS19"/>
</dbReference>
<evidence type="ECO:0000313" key="3">
    <source>
        <dbReference type="EMBL" id="CAD8154239.1"/>
    </source>
</evidence>
<keyword evidence="1" id="KW-0227">DNA damage</keyword>
<dbReference type="OrthoDB" id="342900at2759"/>
<dbReference type="GO" id="GO:0006281">
    <property type="term" value="P:DNA repair"/>
    <property type="evidence" value="ECO:0007669"/>
    <property type="project" value="UniProtKB-UniRule"/>
</dbReference>
<comment type="caution">
    <text evidence="3">The sequence shown here is derived from an EMBL/GenBank/DDBJ whole genome shotgun (WGS) entry which is preliminary data.</text>
</comment>
<dbReference type="InterPro" id="IPR029240">
    <property type="entry name" value="MMS19_N"/>
</dbReference>
<accession>A0A8S1TTC9</accession>
<dbReference type="PANTHER" id="PTHR12891:SF0">
    <property type="entry name" value="MMS19 NUCLEOTIDE EXCISION REPAIR PROTEIN HOMOLOG"/>
    <property type="match status" value="1"/>
</dbReference>
<organism evidence="3 4">
    <name type="scientific">Paramecium octaurelia</name>
    <dbReference type="NCBI Taxonomy" id="43137"/>
    <lineage>
        <taxon>Eukaryota</taxon>
        <taxon>Sar</taxon>
        <taxon>Alveolata</taxon>
        <taxon>Ciliophora</taxon>
        <taxon>Intramacronucleata</taxon>
        <taxon>Oligohymenophorea</taxon>
        <taxon>Peniculida</taxon>
        <taxon>Parameciidae</taxon>
        <taxon>Paramecium</taxon>
    </lineage>
</organism>
<gene>
    <name evidence="3" type="ORF">POCTA_138.1.T0290059</name>
</gene>
<protein>
    <recommendedName>
        <fullName evidence="1">MMS19 nucleotide excision repair protein</fullName>
    </recommendedName>
</protein>
<keyword evidence="1" id="KW-0234">DNA repair</keyword>
<dbReference type="Proteomes" id="UP000683925">
    <property type="component" value="Unassembled WGS sequence"/>
</dbReference>
<dbReference type="OMA" id="ARINFYQ"/>
<name>A0A8S1TTC9_PAROT</name>
<keyword evidence="1" id="KW-0539">Nucleus</keyword>
<dbReference type="GO" id="GO:0097361">
    <property type="term" value="C:cytosolic [4Fe-4S] assembly targeting complex"/>
    <property type="evidence" value="ECO:0007669"/>
    <property type="project" value="UniProtKB-UniRule"/>
</dbReference>
<evidence type="ECO:0000259" key="2">
    <source>
        <dbReference type="Pfam" id="PF14500"/>
    </source>
</evidence>
<comment type="function">
    <text evidence="1">Key component of the cytosolic iron-sulfur protein assembly (CIA) complex, a multiprotein complex that mediates the incorporation of iron-sulfur cluster into apoproteins specifically involved in DNA metabolism and genomic integrity. In the CIA complex, MMS19 acts as an adapter between early-acting CIA components and a subset of cellular target iron-sulfur proteins.</text>
</comment>